<dbReference type="Proteomes" id="UP001549104">
    <property type="component" value="Unassembled WGS sequence"/>
</dbReference>
<dbReference type="Pfam" id="PF01979">
    <property type="entry name" value="Amidohydro_1"/>
    <property type="match status" value="1"/>
</dbReference>
<keyword evidence="3" id="KW-1185">Reference proteome</keyword>
<dbReference type="RefSeq" id="WP_354312056.1">
    <property type="nucleotide sequence ID" value="NZ_JBEPME010000001.1"/>
</dbReference>
<accession>A0ABV2K2Z5</accession>
<dbReference type="InterPro" id="IPR011059">
    <property type="entry name" value="Metal-dep_hydrolase_composite"/>
</dbReference>
<dbReference type="InterPro" id="IPR006680">
    <property type="entry name" value="Amidohydro-rel"/>
</dbReference>
<feature type="domain" description="Amidohydrolase-related" evidence="1">
    <location>
        <begin position="54"/>
        <end position="379"/>
    </location>
</feature>
<gene>
    <name evidence="2" type="ORF">ABIC55_000540</name>
</gene>
<evidence type="ECO:0000313" key="3">
    <source>
        <dbReference type="Proteomes" id="UP001549104"/>
    </source>
</evidence>
<comment type="caution">
    <text evidence="2">The sequence shown here is derived from an EMBL/GenBank/DDBJ whole genome shotgun (WGS) entry which is preliminary data.</text>
</comment>
<dbReference type="InterPro" id="IPR032466">
    <property type="entry name" value="Metal_Hydrolase"/>
</dbReference>
<organism evidence="2 3">
    <name type="scientific">Sporosarcina psychrophila</name>
    <name type="common">Bacillus psychrophilus</name>
    <dbReference type="NCBI Taxonomy" id="1476"/>
    <lineage>
        <taxon>Bacteria</taxon>
        <taxon>Bacillati</taxon>
        <taxon>Bacillota</taxon>
        <taxon>Bacilli</taxon>
        <taxon>Bacillales</taxon>
        <taxon>Caryophanaceae</taxon>
        <taxon>Sporosarcina</taxon>
    </lineage>
</organism>
<dbReference type="PANTHER" id="PTHR43135">
    <property type="entry name" value="ALPHA-D-RIBOSE 1-METHYLPHOSPHONATE 5-TRIPHOSPHATE DIPHOSPHATASE"/>
    <property type="match status" value="1"/>
</dbReference>
<evidence type="ECO:0000313" key="2">
    <source>
        <dbReference type="EMBL" id="MET3655456.1"/>
    </source>
</evidence>
<sequence length="386" mass="42342">MVIVLKNATLYTMDKLNTVIQNGEFWIQGGLITHIGNEVPSPSGAQVIDCSGKVITPGLIDAHTHVGIWGEISEQINDANEYSDPWTPSMAAVDGIDIRHFSFDLAVEGGVTTIQTGAGSANPIAGTWSIMKTGGGSLENRILVERSGLKGALGENPKNVFGNQYQKKPMTRMAVADIIRQGFHDAQKLTKEQREVVREDESELMPFIQVLEHDMPLRLHCHRADDIATAIRIAKEFDVLLSLEHCTEGHMMLDAVKNSGASVTLGPFMLPASKFETRNSTPMAPKMFHDAGIPFAIMTDHPFIPIQYLIYCAAEAVKFGLDEMVALKSVTYEAARLMGVDEKVGSLEIGKHADFVIWSHQPFQAQANVLSTYINGESVYEKGFVE</sequence>
<dbReference type="EMBL" id="JBEPME010000001">
    <property type="protein sequence ID" value="MET3655456.1"/>
    <property type="molecule type" value="Genomic_DNA"/>
</dbReference>
<evidence type="ECO:0000259" key="1">
    <source>
        <dbReference type="Pfam" id="PF01979"/>
    </source>
</evidence>
<dbReference type="SUPFAM" id="SSF51338">
    <property type="entry name" value="Composite domain of metallo-dependent hydrolases"/>
    <property type="match status" value="1"/>
</dbReference>
<dbReference type="InterPro" id="IPR051781">
    <property type="entry name" value="Metallo-dep_Hydrolase"/>
</dbReference>
<dbReference type="SUPFAM" id="SSF51556">
    <property type="entry name" value="Metallo-dependent hydrolases"/>
    <property type="match status" value="1"/>
</dbReference>
<dbReference type="PANTHER" id="PTHR43135:SF3">
    <property type="entry name" value="ALPHA-D-RIBOSE 1-METHYLPHOSPHONATE 5-TRIPHOSPHATE DIPHOSPHATASE"/>
    <property type="match status" value="1"/>
</dbReference>
<reference evidence="2 3" key="1">
    <citation type="submission" date="2024-06" db="EMBL/GenBank/DDBJ databases">
        <title>Sorghum-associated microbial communities from plants grown in Nebraska, USA.</title>
        <authorList>
            <person name="Schachtman D."/>
        </authorList>
    </citation>
    <scope>NUCLEOTIDE SEQUENCE [LARGE SCALE GENOMIC DNA]</scope>
    <source>
        <strain evidence="2 3">1288</strain>
    </source>
</reference>
<name>A0ABV2K2Z5_SPOPS</name>
<protein>
    <submittedName>
        <fullName evidence="2">Imidazolonepropionase-like amidohydrolase</fullName>
    </submittedName>
</protein>
<proteinExistence type="predicted"/>
<dbReference type="Gene3D" id="3.20.20.140">
    <property type="entry name" value="Metal-dependent hydrolases"/>
    <property type="match status" value="1"/>
</dbReference>
<dbReference type="Gene3D" id="2.30.40.10">
    <property type="entry name" value="Urease, subunit C, domain 1"/>
    <property type="match status" value="1"/>
</dbReference>